<feature type="transmembrane region" description="Helical" evidence="5">
    <location>
        <begin position="67"/>
        <end position="86"/>
    </location>
</feature>
<evidence type="ECO:0000256" key="4">
    <source>
        <dbReference type="ARBA" id="ARBA00023136"/>
    </source>
</evidence>
<sequence>MDTPPPTRTEDPTTDERTLGCLAHLSAFAGFLVPFGNVIGPLVIWLNKRDDSPFVAEHARRSLNFQISAMVFFAAWVFVLIFSLHATGGRSVFVLVPVLLCAWSFEMVCAVRGAMRGNEGREYRYPISLDWV</sequence>
<keyword evidence="7" id="KW-1185">Reference proteome</keyword>
<gene>
    <name evidence="6" type="ORF">Pla133_41330</name>
</gene>
<evidence type="ECO:0000256" key="3">
    <source>
        <dbReference type="ARBA" id="ARBA00022989"/>
    </source>
</evidence>
<dbReference type="Proteomes" id="UP000316921">
    <property type="component" value="Chromosome"/>
</dbReference>
<keyword evidence="3 5" id="KW-1133">Transmembrane helix</keyword>
<organism evidence="6 7">
    <name type="scientific">Engelhardtia mirabilis</name>
    <dbReference type="NCBI Taxonomy" id="2528011"/>
    <lineage>
        <taxon>Bacteria</taxon>
        <taxon>Pseudomonadati</taxon>
        <taxon>Planctomycetota</taxon>
        <taxon>Planctomycetia</taxon>
        <taxon>Planctomycetia incertae sedis</taxon>
        <taxon>Engelhardtia</taxon>
    </lineage>
</organism>
<evidence type="ECO:0000256" key="5">
    <source>
        <dbReference type="SAM" id="Phobius"/>
    </source>
</evidence>
<dbReference type="KEGG" id="pbap:Pla133_41330"/>
<dbReference type="InterPro" id="IPR019109">
    <property type="entry name" value="MamF_MmsF"/>
</dbReference>
<evidence type="ECO:0008006" key="8">
    <source>
        <dbReference type="Google" id="ProtNLM"/>
    </source>
</evidence>
<evidence type="ECO:0000256" key="2">
    <source>
        <dbReference type="ARBA" id="ARBA00022692"/>
    </source>
</evidence>
<keyword evidence="4 5" id="KW-0472">Membrane</keyword>
<accession>A0A518BPW3</accession>
<dbReference type="EMBL" id="CP036287">
    <property type="protein sequence ID" value="QDU69017.1"/>
    <property type="molecule type" value="Genomic_DNA"/>
</dbReference>
<proteinExistence type="predicted"/>
<reference evidence="6 7" key="1">
    <citation type="submission" date="2019-02" db="EMBL/GenBank/DDBJ databases">
        <title>Deep-cultivation of Planctomycetes and their phenomic and genomic characterization uncovers novel biology.</title>
        <authorList>
            <person name="Wiegand S."/>
            <person name="Jogler M."/>
            <person name="Boedeker C."/>
            <person name="Pinto D."/>
            <person name="Vollmers J."/>
            <person name="Rivas-Marin E."/>
            <person name="Kohn T."/>
            <person name="Peeters S.H."/>
            <person name="Heuer A."/>
            <person name="Rast P."/>
            <person name="Oberbeckmann S."/>
            <person name="Bunk B."/>
            <person name="Jeske O."/>
            <person name="Meyerdierks A."/>
            <person name="Storesund J.E."/>
            <person name="Kallscheuer N."/>
            <person name="Luecker S."/>
            <person name="Lage O.M."/>
            <person name="Pohl T."/>
            <person name="Merkel B.J."/>
            <person name="Hornburger P."/>
            <person name="Mueller R.-W."/>
            <person name="Bruemmer F."/>
            <person name="Labrenz M."/>
            <person name="Spormann A.M."/>
            <person name="Op den Camp H."/>
            <person name="Overmann J."/>
            <person name="Amann R."/>
            <person name="Jetten M.S.M."/>
            <person name="Mascher T."/>
            <person name="Medema M.H."/>
            <person name="Devos D.P."/>
            <person name="Kaster A.-K."/>
            <person name="Ovreas L."/>
            <person name="Rohde M."/>
            <person name="Galperin M.Y."/>
            <person name="Jogler C."/>
        </authorList>
    </citation>
    <scope>NUCLEOTIDE SEQUENCE [LARGE SCALE GENOMIC DNA]</scope>
    <source>
        <strain evidence="6 7">Pla133</strain>
    </source>
</reference>
<dbReference type="Pfam" id="PF09685">
    <property type="entry name" value="MamF_MmsF"/>
    <property type="match status" value="1"/>
</dbReference>
<feature type="transmembrane region" description="Helical" evidence="5">
    <location>
        <begin position="92"/>
        <end position="115"/>
    </location>
</feature>
<dbReference type="RefSeq" id="WP_145068536.1">
    <property type="nucleotide sequence ID" value="NZ_CP036287.1"/>
</dbReference>
<keyword evidence="2 5" id="KW-0812">Transmembrane</keyword>
<evidence type="ECO:0000313" key="6">
    <source>
        <dbReference type="EMBL" id="QDU69017.1"/>
    </source>
</evidence>
<name>A0A518BPW3_9BACT</name>
<protein>
    <recommendedName>
        <fullName evidence="8">DUF4870 domain-containing protein</fullName>
    </recommendedName>
</protein>
<feature type="transmembrane region" description="Helical" evidence="5">
    <location>
        <begin position="22"/>
        <end position="46"/>
    </location>
</feature>
<evidence type="ECO:0000256" key="1">
    <source>
        <dbReference type="ARBA" id="ARBA00004141"/>
    </source>
</evidence>
<evidence type="ECO:0000313" key="7">
    <source>
        <dbReference type="Proteomes" id="UP000316921"/>
    </source>
</evidence>
<dbReference type="AlphaFoldDB" id="A0A518BPW3"/>
<comment type="subcellular location">
    <subcellularLocation>
        <location evidence="1">Membrane</location>
        <topology evidence="1">Multi-pass membrane protein</topology>
    </subcellularLocation>
</comment>